<feature type="domain" description="INO80 complex subunit B-like conserved region" evidence="2">
    <location>
        <begin position="179"/>
        <end position="250"/>
    </location>
</feature>
<evidence type="ECO:0000313" key="3">
    <source>
        <dbReference type="EMBL" id="KAL3856372.1"/>
    </source>
</evidence>
<feature type="region of interest" description="Disordered" evidence="1">
    <location>
        <begin position="1"/>
        <end position="53"/>
    </location>
</feature>
<feature type="compositionally biased region" description="Basic and acidic residues" evidence="1">
    <location>
        <begin position="92"/>
        <end position="115"/>
    </location>
</feature>
<dbReference type="Pfam" id="PF04795">
    <property type="entry name" value="PAPA-1"/>
    <property type="match status" value="1"/>
</dbReference>
<proteinExistence type="predicted"/>
<evidence type="ECO:0000259" key="2">
    <source>
        <dbReference type="SMART" id="SM01406"/>
    </source>
</evidence>
<dbReference type="InterPro" id="IPR007529">
    <property type="entry name" value="Znf_HIT"/>
</dbReference>
<feature type="compositionally biased region" description="Basic and acidic residues" evidence="1">
    <location>
        <begin position="1"/>
        <end position="14"/>
    </location>
</feature>
<dbReference type="PANTHER" id="PTHR21561">
    <property type="entry name" value="INO80 COMPLEX SUBUNIT B"/>
    <property type="match status" value="1"/>
</dbReference>
<dbReference type="CDD" id="cd23021">
    <property type="entry name" value="zf-HIT_IN80B"/>
    <property type="match status" value="1"/>
</dbReference>
<dbReference type="InterPro" id="IPR006880">
    <property type="entry name" value="INO80B_C"/>
</dbReference>
<feature type="compositionally biased region" description="Basic residues" evidence="1">
    <location>
        <begin position="184"/>
        <end position="193"/>
    </location>
</feature>
<reference evidence="3 4" key="1">
    <citation type="submission" date="2024-11" db="EMBL/GenBank/DDBJ databases">
        <title>Chromosome-level genome assembly of the freshwater bivalve Anodonta woodiana.</title>
        <authorList>
            <person name="Chen X."/>
        </authorList>
    </citation>
    <scope>NUCLEOTIDE SEQUENCE [LARGE SCALE GENOMIC DNA]</scope>
    <source>
        <strain evidence="3">MN2024</strain>
        <tissue evidence="3">Gills</tissue>
    </source>
</reference>
<dbReference type="InterPro" id="IPR029523">
    <property type="entry name" value="INO80B/Ies2"/>
</dbReference>
<feature type="compositionally biased region" description="Basic and acidic residues" evidence="1">
    <location>
        <begin position="35"/>
        <end position="44"/>
    </location>
</feature>
<dbReference type="AlphaFoldDB" id="A0ABD3V767"/>
<evidence type="ECO:0000256" key="1">
    <source>
        <dbReference type="SAM" id="MobiDB-lite"/>
    </source>
</evidence>
<feature type="compositionally biased region" description="Basic residues" evidence="1">
    <location>
        <begin position="20"/>
        <end position="34"/>
    </location>
</feature>
<feature type="region of interest" description="Disordered" evidence="1">
    <location>
        <begin position="176"/>
        <end position="229"/>
    </location>
</feature>
<dbReference type="EMBL" id="JBJQND010000013">
    <property type="protein sequence ID" value="KAL3856372.1"/>
    <property type="molecule type" value="Genomic_DNA"/>
</dbReference>
<keyword evidence="4" id="KW-1185">Reference proteome</keyword>
<comment type="caution">
    <text evidence="3">The sequence shown here is derived from an EMBL/GenBank/DDBJ whole genome shotgun (WGS) entry which is preliminary data.</text>
</comment>
<gene>
    <name evidence="3" type="ORF">ACJMK2_011140</name>
</gene>
<feature type="compositionally biased region" description="Basic and acidic residues" evidence="1">
    <location>
        <begin position="194"/>
        <end position="218"/>
    </location>
</feature>
<dbReference type="Pfam" id="PF04438">
    <property type="entry name" value="zf-HIT"/>
    <property type="match status" value="1"/>
</dbReference>
<name>A0ABD3V767_SINWO</name>
<feature type="region of interest" description="Disordered" evidence="1">
    <location>
        <begin position="92"/>
        <end position="121"/>
    </location>
</feature>
<accession>A0ABD3V767</accession>
<evidence type="ECO:0000313" key="4">
    <source>
        <dbReference type="Proteomes" id="UP001634394"/>
    </source>
</evidence>
<organism evidence="3 4">
    <name type="scientific">Sinanodonta woodiana</name>
    <name type="common">Chinese pond mussel</name>
    <name type="synonym">Anodonta woodiana</name>
    <dbReference type="NCBI Taxonomy" id="1069815"/>
    <lineage>
        <taxon>Eukaryota</taxon>
        <taxon>Metazoa</taxon>
        <taxon>Spiralia</taxon>
        <taxon>Lophotrochozoa</taxon>
        <taxon>Mollusca</taxon>
        <taxon>Bivalvia</taxon>
        <taxon>Autobranchia</taxon>
        <taxon>Heteroconchia</taxon>
        <taxon>Palaeoheterodonta</taxon>
        <taxon>Unionida</taxon>
        <taxon>Unionoidea</taxon>
        <taxon>Unionidae</taxon>
        <taxon>Unioninae</taxon>
        <taxon>Sinanodonta</taxon>
    </lineage>
</organism>
<dbReference type="PANTHER" id="PTHR21561:SF12">
    <property type="entry name" value="INO80 COMPLEX SUBUNIT B"/>
    <property type="match status" value="1"/>
</dbReference>
<sequence>MGKRKDSSAVHSLEDPGSSSHRKHKKHKKKHKKRSHEDEDHPETVSDIGGSPKTAIKLKLKIGGMTLSTKNVVTQDDSDQLISVTDESIDRFDKDDSDIKSTDVDDTFVTKKPGDETSDEEREWLEALEKGELDDFGHLKKEKDPSLLTARQRALLHGKTEETLLELPSGYKTESLTEEQILKRQQRAKKRRQQAQEKREKDKKLTLERLLKKQEAKSKGMKGRSKKSDVPKYHYVNSFSGISISCPQGFPFPFTAHASRVPHPYPVKCGVPGCKNKKKYSCSKTGVPLCSLECYKKNLSTHMVSRTIT</sequence>
<dbReference type="Proteomes" id="UP001634394">
    <property type="component" value="Unassembled WGS sequence"/>
</dbReference>
<dbReference type="SMART" id="SM01406">
    <property type="entry name" value="PAPA-1"/>
    <property type="match status" value="1"/>
</dbReference>
<protein>
    <recommendedName>
        <fullName evidence="2">INO80 complex subunit B-like conserved region domain-containing protein</fullName>
    </recommendedName>
</protein>